<feature type="signal peptide" evidence="1">
    <location>
        <begin position="1"/>
        <end position="22"/>
    </location>
</feature>
<dbReference type="PANTHER" id="PTHR35560:SF3">
    <property type="entry name" value="PEPTIDASE S9 PROLYL OLIGOPEPTIDASE CATALYTIC DOMAIN-CONTAINING PROTEIN"/>
    <property type="match status" value="1"/>
</dbReference>
<keyword evidence="1" id="KW-0732">Signal</keyword>
<dbReference type="AlphaFoldDB" id="A0A8X7MY97"/>
<reference evidence="2" key="2">
    <citation type="journal article" date="2019" name="IMA Fungus">
        <title>Genome sequencing and comparison of five Tilletia species to identify candidate genes for the detection of regulated species infecting wheat.</title>
        <authorList>
            <person name="Nguyen H.D.T."/>
            <person name="Sultana T."/>
            <person name="Kesanakurti P."/>
            <person name="Hambleton S."/>
        </authorList>
    </citation>
    <scope>NUCLEOTIDE SEQUENCE</scope>
    <source>
        <strain evidence="2">DAOMC 236426</strain>
    </source>
</reference>
<keyword evidence="3" id="KW-1185">Reference proteome</keyword>
<evidence type="ECO:0008006" key="4">
    <source>
        <dbReference type="Google" id="ProtNLM"/>
    </source>
</evidence>
<proteinExistence type="predicted"/>
<feature type="chain" id="PRO_5036452169" description="GPI inositol-deacylase" evidence="1">
    <location>
        <begin position="23"/>
        <end position="448"/>
    </location>
</feature>
<organism evidence="2 3">
    <name type="scientific">Tilletia controversa</name>
    <name type="common">dwarf bunt fungus</name>
    <dbReference type="NCBI Taxonomy" id="13291"/>
    <lineage>
        <taxon>Eukaryota</taxon>
        <taxon>Fungi</taxon>
        <taxon>Dikarya</taxon>
        <taxon>Basidiomycota</taxon>
        <taxon>Ustilaginomycotina</taxon>
        <taxon>Exobasidiomycetes</taxon>
        <taxon>Tilletiales</taxon>
        <taxon>Tilletiaceae</taxon>
        <taxon>Tilletia</taxon>
    </lineage>
</organism>
<dbReference type="EMBL" id="LWDE02000064">
    <property type="protein sequence ID" value="KAE8254113.1"/>
    <property type="molecule type" value="Genomic_DNA"/>
</dbReference>
<accession>A0A8X7MY97</accession>
<gene>
    <name evidence="2" type="ORF">A4X06_0g1064</name>
</gene>
<evidence type="ECO:0000313" key="3">
    <source>
        <dbReference type="Proteomes" id="UP000077684"/>
    </source>
</evidence>
<dbReference type="Gene3D" id="3.40.50.1820">
    <property type="entry name" value="alpha/beta hydrolase"/>
    <property type="match status" value="1"/>
</dbReference>
<dbReference type="Proteomes" id="UP000077684">
    <property type="component" value="Unassembled WGS sequence"/>
</dbReference>
<evidence type="ECO:0000256" key="1">
    <source>
        <dbReference type="SAM" id="SignalP"/>
    </source>
</evidence>
<dbReference type="InterPro" id="IPR029058">
    <property type="entry name" value="AB_hydrolase_fold"/>
</dbReference>
<reference evidence="2" key="1">
    <citation type="submission" date="2016-04" db="EMBL/GenBank/DDBJ databases">
        <authorList>
            <person name="Nguyen H.D."/>
            <person name="Samba Siva P."/>
            <person name="Cullis J."/>
            <person name="Levesque C.A."/>
            <person name="Hambleton S."/>
        </authorList>
    </citation>
    <scope>NUCLEOTIDE SEQUENCE</scope>
    <source>
        <strain evidence="2">DAOMC 236426</strain>
    </source>
</reference>
<dbReference type="PANTHER" id="PTHR35560">
    <property type="entry name" value="BLL0132 PROTEIN"/>
    <property type="match status" value="1"/>
</dbReference>
<dbReference type="SUPFAM" id="SSF53474">
    <property type="entry name" value="alpha/beta-Hydrolases"/>
    <property type="match status" value="1"/>
</dbReference>
<comment type="caution">
    <text evidence="2">The sequence shown here is derived from an EMBL/GenBank/DDBJ whole genome shotgun (WGS) entry which is preliminary data.</text>
</comment>
<sequence>MQIISSIIALALASTFATSVGAQSTSTCSNVTSTTTSSAARSSNLLARGFGYRREEDDTMMDSGPLPKVKGAYLRNLTVGAAGEQLVTYWSDAKVSPATSDASVVQAVIMFHGRFRDGNLYWDIGRNATVLANKKGTPGASNNTVVIAPQFFSKKYSVARYTAKQIAFSGNAWEYGGKASFPSGTNVTGFSAIDSLISQLSDKTKFKALKRIILVGHGGGGQVVSRYAVLSDDSTAKAAQISLRYVIGDPSSNLYYTNDRPLRSSFDAQNYNMKSCSGYNNYRYGFTDINSQVPTVPSNPDPKTYFKTFAARDVVFVVGNNDTLPNGDQGGEAILMGGQSRRDRNYMYWRYINLLAGVPNTNSDLDNAGYPGKFSSTLPSWGASTGNTLKAQLTIIDGAKHDAELAYKSDLGIAAIFTRGTLQRGGPVLPTKRRRAFRRGVHPESPPA</sequence>
<name>A0A8X7MY97_9BASI</name>
<protein>
    <recommendedName>
        <fullName evidence="4">GPI inositol-deacylase</fullName>
    </recommendedName>
</protein>
<evidence type="ECO:0000313" key="2">
    <source>
        <dbReference type="EMBL" id="KAE8254113.1"/>
    </source>
</evidence>